<dbReference type="InterPro" id="IPR011250">
    <property type="entry name" value="OMP/PagP_B-barrel"/>
</dbReference>
<sequence length="267" mass="27844">MRKLLVLAAGAMALGLSAPASAADMAARPYTKAPPIAAPVYNWTGFYIGGHVGYGWGRSSNDSFSAAGVLLDTTTSKSDGVFGGGQIGYNWQFSPNWLIGIEADGSVADIKGTTNACTVTGCGSSFGKTEDFGTVRGRIGYVINNVLLYGTGGWAWSHTSTDRTITCVVAGGGICPGGPSPSPLTGAVASASNFNNGWVAGAGVEWMFAPNWTAKVEYQHLQFDNVARDFSYPGFPAAFRHVESDGHIDTVRVGVNYIFGGPSVARH</sequence>
<evidence type="ECO:0000256" key="2">
    <source>
        <dbReference type="ARBA" id="ARBA00022729"/>
    </source>
</evidence>
<organism evidence="8 9">
    <name type="scientific">Bradyrhizobium betae</name>
    <dbReference type="NCBI Taxonomy" id="244734"/>
    <lineage>
        <taxon>Bacteria</taxon>
        <taxon>Pseudomonadati</taxon>
        <taxon>Pseudomonadota</taxon>
        <taxon>Alphaproteobacteria</taxon>
        <taxon>Hyphomicrobiales</taxon>
        <taxon>Nitrobacteraceae</taxon>
        <taxon>Bradyrhizobium</taxon>
    </lineage>
</organism>
<evidence type="ECO:0000313" key="8">
    <source>
        <dbReference type="EMBL" id="UUO68712.1"/>
    </source>
</evidence>
<dbReference type="PANTHER" id="PTHR34001:SF3">
    <property type="entry name" value="BLL7405 PROTEIN"/>
    <property type="match status" value="1"/>
</dbReference>
<reference evidence="8" key="1">
    <citation type="submission" date="2018-04" db="EMBL/GenBank/DDBJ databases">
        <title>Genomes of Endosymbiotic and Endophytic Bradyrhizobium Publication status.</title>
        <authorList>
            <person name="Guha S."/>
            <person name="Jorrin B."/>
            <person name="Sarkar M."/>
            <person name="Poole P.S."/>
            <person name="DasGupta M."/>
        </authorList>
    </citation>
    <scope>NUCLEOTIDE SEQUENCE</scope>
    <source>
        <strain evidence="8">WBOS16</strain>
    </source>
</reference>
<feature type="domain" description="Outer membrane protein beta-barrel" evidence="7">
    <location>
        <begin position="14"/>
        <end position="259"/>
    </location>
</feature>
<feature type="signal peptide" evidence="6">
    <location>
        <begin position="1"/>
        <end position="22"/>
    </location>
</feature>
<evidence type="ECO:0000256" key="5">
    <source>
        <dbReference type="ARBA" id="ARBA00038306"/>
    </source>
</evidence>
<evidence type="ECO:0000256" key="3">
    <source>
        <dbReference type="ARBA" id="ARBA00023136"/>
    </source>
</evidence>
<dbReference type="EMBL" id="CP028989">
    <property type="protein sequence ID" value="UUO68712.1"/>
    <property type="molecule type" value="Genomic_DNA"/>
</dbReference>
<dbReference type="SUPFAM" id="SSF56925">
    <property type="entry name" value="OMPA-like"/>
    <property type="match status" value="1"/>
</dbReference>
<evidence type="ECO:0000256" key="1">
    <source>
        <dbReference type="ARBA" id="ARBA00004442"/>
    </source>
</evidence>
<dbReference type="PANTHER" id="PTHR34001">
    <property type="entry name" value="BLL7405 PROTEIN"/>
    <property type="match status" value="1"/>
</dbReference>
<evidence type="ECO:0000256" key="4">
    <source>
        <dbReference type="ARBA" id="ARBA00023237"/>
    </source>
</evidence>
<evidence type="ECO:0000259" key="7">
    <source>
        <dbReference type="Pfam" id="PF13505"/>
    </source>
</evidence>
<keyword evidence="3" id="KW-0472">Membrane</keyword>
<evidence type="ECO:0000256" key="6">
    <source>
        <dbReference type="SAM" id="SignalP"/>
    </source>
</evidence>
<feature type="chain" id="PRO_5041992706" description="Outer membrane protein beta-barrel domain-containing protein" evidence="6">
    <location>
        <begin position="23"/>
        <end position="267"/>
    </location>
</feature>
<protein>
    <recommendedName>
        <fullName evidence="7">Outer membrane protein beta-barrel domain-containing protein</fullName>
    </recommendedName>
</protein>
<gene>
    <name evidence="8" type="ORF">DCM83_28170</name>
</gene>
<keyword evidence="2 6" id="KW-0732">Signal</keyword>
<dbReference type="InterPro" id="IPR027385">
    <property type="entry name" value="Beta-barrel_OMP"/>
</dbReference>
<comment type="subcellular location">
    <subcellularLocation>
        <location evidence="1">Cell outer membrane</location>
    </subcellularLocation>
</comment>
<dbReference type="Proteomes" id="UP001058872">
    <property type="component" value="Chromosome"/>
</dbReference>
<dbReference type="AlphaFoldDB" id="A0AAE9STN7"/>
<accession>A0AAE9STN7</accession>
<evidence type="ECO:0000313" key="9">
    <source>
        <dbReference type="Proteomes" id="UP001058872"/>
    </source>
</evidence>
<keyword evidence="4" id="KW-0998">Cell outer membrane</keyword>
<dbReference type="InterPro" id="IPR051692">
    <property type="entry name" value="OMP-like"/>
</dbReference>
<comment type="similarity">
    <text evidence="5">Belongs to the Omp25/RopB family.</text>
</comment>
<proteinExistence type="inferred from homology"/>
<dbReference type="Gene3D" id="2.40.160.20">
    <property type="match status" value="1"/>
</dbReference>
<dbReference type="RefSeq" id="WP_257175626.1">
    <property type="nucleotide sequence ID" value="NZ_CP028989.1"/>
</dbReference>
<name>A0AAE9STN7_9BRAD</name>
<dbReference type="GO" id="GO:0009279">
    <property type="term" value="C:cell outer membrane"/>
    <property type="evidence" value="ECO:0007669"/>
    <property type="project" value="UniProtKB-SubCell"/>
</dbReference>
<dbReference type="Pfam" id="PF13505">
    <property type="entry name" value="OMP_b-brl"/>
    <property type="match status" value="1"/>
</dbReference>